<name>A0A8S3XI57_PARAO</name>
<dbReference type="AlphaFoldDB" id="A0A8S3XI57"/>
<accession>A0A8S3XI57</accession>
<gene>
    <name evidence="2" type="ORF">PAPOLLO_LOCUS17514</name>
</gene>
<sequence length="50" mass="5540">MSRKECVFKCDKFGLNAETSGPCIPDVLPSSIPDTSSRDNRIKGTLIKRK</sequence>
<feature type="region of interest" description="Disordered" evidence="1">
    <location>
        <begin position="29"/>
        <end position="50"/>
    </location>
</feature>
<comment type="caution">
    <text evidence="2">The sequence shown here is derived from an EMBL/GenBank/DDBJ whole genome shotgun (WGS) entry which is preliminary data.</text>
</comment>
<proteinExistence type="predicted"/>
<evidence type="ECO:0000313" key="3">
    <source>
        <dbReference type="Proteomes" id="UP000691718"/>
    </source>
</evidence>
<dbReference type="Proteomes" id="UP000691718">
    <property type="component" value="Unassembled WGS sequence"/>
</dbReference>
<evidence type="ECO:0000313" key="2">
    <source>
        <dbReference type="EMBL" id="CAG5021422.1"/>
    </source>
</evidence>
<dbReference type="EMBL" id="CAJQZP010001146">
    <property type="protein sequence ID" value="CAG5021422.1"/>
    <property type="molecule type" value="Genomic_DNA"/>
</dbReference>
<protein>
    <submittedName>
        <fullName evidence="2">(apollo) hypothetical protein</fullName>
    </submittedName>
</protein>
<organism evidence="2 3">
    <name type="scientific">Parnassius apollo</name>
    <name type="common">Apollo butterfly</name>
    <name type="synonym">Papilio apollo</name>
    <dbReference type="NCBI Taxonomy" id="110799"/>
    <lineage>
        <taxon>Eukaryota</taxon>
        <taxon>Metazoa</taxon>
        <taxon>Ecdysozoa</taxon>
        <taxon>Arthropoda</taxon>
        <taxon>Hexapoda</taxon>
        <taxon>Insecta</taxon>
        <taxon>Pterygota</taxon>
        <taxon>Neoptera</taxon>
        <taxon>Endopterygota</taxon>
        <taxon>Lepidoptera</taxon>
        <taxon>Glossata</taxon>
        <taxon>Ditrysia</taxon>
        <taxon>Papilionoidea</taxon>
        <taxon>Papilionidae</taxon>
        <taxon>Parnassiinae</taxon>
        <taxon>Parnassini</taxon>
        <taxon>Parnassius</taxon>
        <taxon>Parnassius</taxon>
    </lineage>
</organism>
<feature type="non-terminal residue" evidence="2">
    <location>
        <position position="1"/>
    </location>
</feature>
<evidence type="ECO:0000256" key="1">
    <source>
        <dbReference type="SAM" id="MobiDB-lite"/>
    </source>
</evidence>
<reference evidence="2" key="1">
    <citation type="submission" date="2021-04" db="EMBL/GenBank/DDBJ databases">
        <authorList>
            <person name="Tunstrom K."/>
        </authorList>
    </citation>
    <scope>NUCLEOTIDE SEQUENCE</scope>
</reference>
<keyword evidence="3" id="KW-1185">Reference proteome</keyword>